<proteinExistence type="predicted"/>
<dbReference type="InterPro" id="IPR013108">
    <property type="entry name" value="Amidohydro_3"/>
</dbReference>
<comment type="caution">
    <text evidence="2">The sequence shown here is derived from an EMBL/GenBank/DDBJ whole genome shotgun (WGS) entry which is preliminary data.</text>
</comment>
<sequence>MDYDLKIINGLVFDGEGNAPVQQAVAISDGVIVALGDCPGEAREVIDAAGHIVTPGFIDIHTHYDGQASWDADMQPSVNHGVSTVVMGSCGVGFAPVRADDRDQLVRLMEGVEDIPGAALSEGITWDWETLPEYMDALDAKPHSIDFAVQITHDPLRVYVMGERAVFDEPATTEDIAQMRTLTREALEAGAIGFSTGRSDVHRSADGHWTPASEASIDELTGIASAFDGVGHGVLQAVNDFNLERDGDQFDDEFDILEQFATASNGSPFSLSLMQRDFAPDQWLRIIDRAEKAKSQGLNMRLQTAPRGIGVTVGLQCTFHPFIGFPSYKSIYELPLSERVARMRDPSFKAQLLTEKSEPMAGDGTSVPPIADALLAAVDFVASKTFRLGENPDYEQTEETSVLQMAKDRGVPTLEMIYDLMLENDGKELLYFPIYNYTEMSYDNVYTMMRHPQSLMGLSDGGAHVGTVCDASFPTYLLSYWTRDRQRGGKLELADAVRRLTSDIADYAGMTDRGRLQVGLKANINVIDMEGLRLFAPHMVQDLPAGGQRLLQEAQGYRAVIVGGEVVLANDELTGRYPGRLVRMGQLQTQAAA</sequence>
<protein>
    <submittedName>
        <fullName evidence="2">Amidohydrolase</fullName>
    </submittedName>
</protein>
<reference evidence="2" key="1">
    <citation type="journal article" date="2014" name="Int. J. Syst. Evol. Microbiol.">
        <title>Complete genome sequence of Corynebacterium casei LMG S-19264T (=DSM 44701T), isolated from a smear-ripened cheese.</title>
        <authorList>
            <consortium name="US DOE Joint Genome Institute (JGI-PGF)"/>
            <person name="Walter F."/>
            <person name="Albersmeier A."/>
            <person name="Kalinowski J."/>
            <person name="Ruckert C."/>
        </authorList>
    </citation>
    <scope>NUCLEOTIDE SEQUENCE</scope>
    <source>
        <strain evidence="2">KCTC 23430</strain>
    </source>
</reference>
<dbReference type="SUPFAM" id="SSF51338">
    <property type="entry name" value="Composite domain of metallo-dependent hydrolases"/>
    <property type="match status" value="1"/>
</dbReference>
<dbReference type="PANTHER" id="PTHR11647:SF1">
    <property type="entry name" value="COLLAPSIN RESPONSE MEDIATOR PROTEIN"/>
    <property type="match status" value="1"/>
</dbReference>
<dbReference type="InterPro" id="IPR032466">
    <property type="entry name" value="Metal_Hydrolase"/>
</dbReference>
<dbReference type="Proteomes" id="UP000644693">
    <property type="component" value="Unassembled WGS sequence"/>
</dbReference>
<dbReference type="InterPro" id="IPR011059">
    <property type="entry name" value="Metal-dep_hydrolase_composite"/>
</dbReference>
<dbReference type="AlphaFoldDB" id="A0A919CM80"/>
<keyword evidence="3" id="KW-1185">Reference proteome</keyword>
<dbReference type="InterPro" id="IPR050378">
    <property type="entry name" value="Metallo-dep_Hydrolases_sf"/>
</dbReference>
<evidence type="ECO:0000313" key="2">
    <source>
        <dbReference type="EMBL" id="GHD38200.1"/>
    </source>
</evidence>
<dbReference type="Gene3D" id="3.20.20.140">
    <property type="entry name" value="Metal-dependent hydrolases"/>
    <property type="match status" value="2"/>
</dbReference>
<evidence type="ECO:0000313" key="3">
    <source>
        <dbReference type="Proteomes" id="UP000644693"/>
    </source>
</evidence>
<name>A0A919CM80_9GAMM</name>
<dbReference type="SUPFAM" id="SSF51556">
    <property type="entry name" value="Metallo-dependent hydrolases"/>
    <property type="match status" value="1"/>
</dbReference>
<accession>A0A919CM80</accession>
<evidence type="ECO:0000259" key="1">
    <source>
        <dbReference type="Pfam" id="PF07969"/>
    </source>
</evidence>
<dbReference type="GO" id="GO:0016812">
    <property type="term" value="F:hydrolase activity, acting on carbon-nitrogen (but not peptide) bonds, in cyclic amides"/>
    <property type="evidence" value="ECO:0007669"/>
    <property type="project" value="TreeGrafter"/>
</dbReference>
<dbReference type="GO" id="GO:0005829">
    <property type="term" value="C:cytosol"/>
    <property type="evidence" value="ECO:0007669"/>
    <property type="project" value="TreeGrafter"/>
</dbReference>
<dbReference type="EMBL" id="BMYM01000003">
    <property type="protein sequence ID" value="GHD38200.1"/>
    <property type="molecule type" value="Genomic_DNA"/>
</dbReference>
<dbReference type="Pfam" id="PF07969">
    <property type="entry name" value="Amidohydro_3"/>
    <property type="match status" value="1"/>
</dbReference>
<organism evidence="2 3">
    <name type="scientific">Parahalioglobus pacificus</name>
    <dbReference type="NCBI Taxonomy" id="930806"/>
    <lineage>
        <taxon>Bacteria</taxon>
        <taxon>Pseudomonadati</taxon>
        <taxon>Pseudomonadota</taxon>
        <taxon>Gammaproteobacteria</taxon>
        <taxon>Cellvibrionales</taxon>
        <taxon>Halieaceae</taxon>
        <taxon>Parahalioglobus</taxon>
    </lineage>
</organism>
<gene>
    <name evidence="2" type="ORF">GCM10007053_28410</name>
</gene>
<reference evidence="2" key="2">
    <citation type="submission" date="2020-09" db="EMBL/GenBank/DDBJ databases">
        <authorList>
            <person name="Sun Q."/>
            <person name="Kim S."/>
        </authorList>
    </citation>
    <scope>NUCLEOTIDE SEQUENCE</scope>
    <source>
        <strain evidence="2">KCTC 23430</strain>
    </source>
</reference>
<dbReference type="RefSeq" id="WP_189478483.1">
    <property type="nucleotide sequence ID" value="NZ_BMYM01000003.1"/>
</dbReference>
<feature type="domain" description="Amidohydrolase 3" evidence="1">
    <location>
        <begin position="44"/>
        <end position="567"/>
    </location>
</feature>
<dbReference type="PANTHER" id="PTHR11647">
    <property type="entry name" value="HYDRANTOINASE/DIHYDROPYRIMIDINASE FAMILY MEMBER"/>
    <property type="match status" value="1"/>
</dbReference>